<protein>
    <recommendedName>
        <fullName evidence="14">TATA-binding protein-associated factor mot1</fullName>
    </recommendedName>
    <alternativeName>
        <fullName evidence="16">Modifier of transcription 1</fullName>
    </alternativeName>
    <alternativeName>
        <fullName evidence="15">NCT transcriptional regulatory complex subunit mot1</fullName>
    </alternativeName>
</protein>
<proteinExistence type="inferred from homology"/>
<reference evidence="20" key="1">
    <citation type="submission" date="2023-06" db="EMBL/GenBank/DDBJ databases">
        <title>Genome-scale phylogeny and comparative genomics of the fungal order Sordariales.</title>
        <authorList>
            <consortium name="Lawrence Berkeley National Laboratory"/>
            <person name="Hensen N."/>
            <person name="Bonometti L."/>
            <person name="Westerberg I."/>
            <person name="Brannstrom I.O."/>
            <person name="Guillou S."/>
            <person name="Cros-Aarteil S."/>
            <person name="Calhoun S."/>
            <person name="Haridas S."/>
            <person name="Kuo A."/>
            <person name="Mondo S."/>
            <person name="Pangilinan J."/>
            <person name="Riley R."/>
            <person name="LaButti K."/>
            <person name="Andreopoulos B."/>
            <person name="Lipzen A."/>
            <person name="Chen C."/>
            <person name="Yanf M."/>
            <person name="Daum C."/>
            <person name="Ng V."/>
            <person name="Clum A."/>
            <person name="Steindorff A."/>
            <person name="Ohm R."/>
            <person name="Martin F."/>
            <person name="Silar P."/>
            <person name="Natvig D."/>
            <person name="Lalanne C."/>
            <person name="Gautier V."/>
            <person name="Ament-velasquez S.L."/>
            <person name="Kruys A."/>
            <person name="Hutchinson M.I."/>
            <person name="Powell A.J."/>
            <person name="Barry K."/>
            <person name="Miller A.N."/>
            <person name="Grigoriev I.V."/>
            <person name="Debuchy R."/>
            <person name="Gladieux P."/>
            <person name="Thoren M.H."/>
            <person name="Johannesson H."/>
        </authorList>
    </citation>
    <scope>NUCLEOTIDE SEQUENCE</scope>
    <source>
        <strain evidence="20">SMH3187-1</strain>
    </source>
</reference>
<evidence type="ECO:0000256" key="4">
    <source>
        <dbReference type="ARBA" id="ARBA00022741"/>
    </source>
</evidence>
<dbReference type="Gene3D" id="3.40.50.300">
    <property type="entry name" value="P-loop containing nucleotide triphosphate hydrolases"/>
    <property type="match status" value="1"/>
</dbReference>
<dbReference type="InterPro" id="IPR000330">
    <property type="entry name" value="SNF2_N"/>
</dbReference>
<dbReference type="GO" id="GO:0004386">
    <property type="term" value="F:helicase activity"/>
    <property type="evidence" value="ECO:0007669"/>
    <property type="project" value="UniProtKB-KW"/>
</dbReference>
<dbReference type="Pfam" id="PF12054">
    <property type="entry name" value="DUF3535"/>
    <property type="match status" value="1"/>
</dbReference>
<evidence type="ECO:0000256" key="5">
    <source>
        <dbReference type="ARBA" id="ARBA00022801"/>
    </source>
</evidence>
<dbReference type="FunFam" id="3.40.50.300:FF:000428">
    <property type="entry name" value="TATA-binding protein-associated factor 172"/>
    <property type="match status" value="1"/>
</dbReference>
<keyword evidence="7" id="KW-0067">ATP-binding</keyword>
<keyword evidence="10" id="KW-0804">Transcription</keyword>
<keyword evidence="6" id="KW-0347">Helicase</keyword>
<dbReference type="Gene3D" id="1.25.10.10">
    <property type="entry name" value="Leucine-rich Repeat Variant"/>
    <property type="match status" value="2"/>
</dbReference>
<dbReference type="GO" id="GO:0003677">
    <property type="term" value="F:DNA binding"/>
    <property type="evidence" value="ECO:0007669"/>
    <property type="project" value="UniProtKB-KW"/>
</dbReference>
<evidence type="ECO:0000259" key="18">
    <source>
        <dbReference type="PROSITE" id="PS51192"/>
    </source>
</evidence>
<evidence type="ECO:0000256" key="3">
    <source>
        <dbReference type="ARBA" id="ARBA00022737"/>
    </source>
</evidence>
<keyword evidence="9" id="KW-0238">DNA-binding</keyword>
<evidence type="ECO:0000313" key="21">
    <source>
        <dbReference type="Proteomes" id="UP001172155"/>
    </source>
</evidence>
<feature type="region of interest" description="Disordered" evidence="17">
    <location>
        <begin position="179"/>
        <end position="272"/>
    </location>
</feature>
<dbReference type="Gene3D" id="3.40.50.10810">
    <property type="entry name" value="Tandem AAA-ATPase domain"/>
    <property type="match status" value="1"/>
</dbReference>
<dbReference type="GO" id="GO:0017025">
    <property type="term" value="F:TBP-class protein binding"/>
    <property type="evidence" value="ECO:0007669"/>
    <property type="project" value="InterPro"/>
</dbReference>
<evidence type="ECO:0000256" key="7">
    <source>
        <dbReference type="ARBA" id="ARBA00022840"/>
    </source>
</evidence>
<dbReference type="PROSITE" id="PS51194">
    <property type="entry name" value="HELICASE_CTER"/>
    <property type="match status" value="1"/>
</dbReference>
<evidence type="ECO:0000256" key="8">
    <source>
        <dbReference type="ARBA" id="ARBA00023015"/>
    </source>
</evidence>
<dbReference type="GO" id="GO:0005634">
    <property type="term" value="C:nucleus"/>
    <property type="evidence" value="ECO:0007669"/>
    <property type="project" value="UniProtKB-SubCell"/>
</dbReference>
<dbReference type="InterPro" id="IPR044972">
    <property type="entry name" value="Mot1"/>
</dbReference>
<dbReference type="EMBL" id="JAUKUD010000001">
    <property type="protein sequence ID" value="KAK0753208.1"/>
    <property type="molecule type" value="Genomic_DNA"/>
</dbReference>
<dbReference type="InterPro" id="IPR049730">
    <property type="entry name" value="SNF2/RAD54-like_C"/>
</dbReference>
<keyword evidence="21" id="KW-1185">Reference proteome</keyword>
<dbReference type="SMART" id="SM00487">
    <property type="entry name" value="DEXDc"/>
    <property type="match status" value="1"/>
</dbReference>
<feature type="region of interest" description="Disordered" evidence="17">
    <location>
        <begin position="695"/>
        <end position="740"/>
    </location>
</feature>
<gene>
    <name evidence="20" type="ORF">B0T18DRAFT_9064</name>
</gene>
<dbReference type="PANTHER" id="PTHR36498:SF1">
    <property type="entry name" value="TATA-BINDING PROTEIN-ASSOCIATED FACTOR 172"/>
    <property type="match status" value="1"/>
</dbReference>
<evidence type="ECO:0000256" key="16">
    <source>
        <dbReference type="ARBA" id="ARBA00081329"/>
    </source>
</evidence>
<accession>A0AA40KBK3</accession>
<dbReference type="SUPFAM" id="SSF52540">
    <property type="entry name" value="P-loop containing nucleoside triphosphate hydrolases"/>
    <property type="match status" value="2"/>
</dbReference>
<dbReference type="FunFam" id="1.25.10.10:FF:000508">
    <property type="entry name" value="Probable helicase mot1"/>
    <property type="match status" value="1"/>
</dbReference>
<comment type="subunit">
    <text evidence="13">Forms the NCT transcriptional regulatory complex with nctA and nctB.</text>
</comment>
<dbReference type="GO" id="GO:0005524">
    <property type="term" value="F:ATP binding"/>
    <property type="evidence" value="ECO:0007669"/>
    <property type="project" value="UniProtKB-KW"/>
</dbReference>
<evidence type="ECO:0000256" key="17">
    <source>
        <dbReference type="SAM" id="MobiDB-lite"/>
    </source>
</evidence>
<dbReference type="Pfam" id="PF00271">
    <property type="entry name" value="Helicase_C"/>
    <property type="match status" value="1"/>
</dbReference>
<evidence type="ECO:0000256" key="11">
    <source>
        <dbReference type="ARBA" id="ARBA00023242"/>
    </source>
</evidence>
<dbReference type="InterPro" id="IPR011989">
    <property type="entry name" value="ARM-like"/>
</dbReference>
<evidence type="ECO:0000256" key="10">
    <source>
        <dbReference type="ARBA" id="ARBA00023163"/>
    </source>
</evidence>
<comment type="subcellular location">
    <subcellularLocation>
        <location evidence="1">Nucleus</location>
    </subcellularLocation>
</comment>
<comment type="similarity">
    <text evidence="2">Belongs to the SNF2/RAD54 helicase family.</text>
</comment>
<keyword evidence="3" id="KW-0677">Repeat</keyword>
<dbReference type="InterPro" id="IPR001650">
    <property type="entry name" value="Helicase_C-like"/>
</dbReference>
<evidence type="ECO:0000259" key="19">
    <source>
        <dbReference type="PROSITE" id="PS51194"/>
    </source>
</evidence>
<evidence type="ECO:0000256" key="12">
    <source>
        <dbReference type="ARBA" id="ARBA00053370"/>
    </source>
</evidence>
<dbReference type="FunFam" id="1.25.10.10:FF:000445">
    <property type="entry name" value="Related to MOT1-transcriptional accessory protein"/>
    <property type="match status" value="1"/>
</dbReference>
<dbReference type="SMART" id="SM00490">
    <property type="entry name" value="HELICc"/>
    <property type="match status" value="1"/>
</dbReference>
<evidence type="ECO:0000256" key="6">
    <source>
        <dbReference type="ARBA" id="ARBA00022806"/>
    </source>
</evidence>
<evidence type="ECO:0000256" key="14">
    <source>
        <dbReference type="ARBA" id="ARBA00073046"/>
    </source>
</evidence>
<feature type="domain" description="Helicase C-terminal" evidence="19">
    <location>
        <begin position="1661"/>
        <end position="1812"/>
    </location>
</feature>
<dbReference type="PANTHER" id="PTHR36498">
    <property type="entry name" value="TATA-BINDING PROTEIN-ASSOCIATED FACTOR 172"/>
    <property type="match status" value="1"/>
</dbReference>
<comment type="caution">
    <text evidence="20">The sequence shown here is derived from an EMBL/GenBank/DDBJ whole genome shotgun (WGS) entry which is preliminary data.</text>
</comment>
<dbReference type="CDD" id="cd17999">
    <property type="entry name" value="DEXHc_Mot1"/>
    <property type="match status" value="1"/>
</dbReference>
<dbReference type="InterPro" id="IPR044078">
    <property type="entry name" value="Mot1_ATP-bd"/>
</dbReference>
<name>A0AA40KBK3_9PEZI</name>
<evidence type="ECO:0000256" key="2">
    <source>
        <dbReference type="ARBA" id="ARBA00007025"/>
    </source>
</evidence>
<evidence type="ECO:0000313" key="20">
    <source>
        <dbReference type="EMBL" id="KAK0753208.1"/>
    </source>
</evidence>
<sequence>MASRLDRLVTILETGSTRLIRDTAVNQLADWQKTHPEELFNLLSRVVAYLRHHDWETRTTSAKAIGKIIEHAPLYDPNSGDKIEELEDDDLKKDEGIVKKEKEVESSPFTSDDYFNLDTLDVGSIVKYGRCLVRGGNVDYALAALDPQSRLAHQKKTLIGRLGLLGRVFEDAEMPIVTDHAISPTTPPDGSSANGFGRHDSITNNNQAHNAEESHLSARQINALKRKRKKEAQKAAQGKSGFGDLSIRRTTTAGSDGFGDETPVDDKKNGKVGDYFTLDRPADVDEESKVVSEFKGPIMPIKSELEADDSLEGTEWPFERLCEFLKIDLFDPQWETRHGAAMGLREVVRVHGGGAGRQRGKSRQENDKLNRRWLDDLACRLCAALMLDRFTDYSSDSSVAPIRETVGQTLGSVLRHVPPASVHHIYRLLYRMVTQEDFRMDNSQWAVCHGGMVGLRYVVAVRKDLLLTDSDMIDGVIRCVMKGLNDNDDDVRAVSAATLIPMAKEFVLMRPGALDGLIHIVWESLSNLGDDLSASTGKIMDLLATLCSFPEVLEAMKASAAQDEERSFTLLVPRLYPFLRHTITSVRLAVLKALATFANLGAETSQGWLTGRILRLIFQNILVERDQEALNASVDLWAALVRGLAQQPAVLAEEFEAHVEALMSLTLHPIGVSRSPIPMNGSLFQKPSGGTYSLPGVVPVHSRRSDPPEGAERATKRRRKSTKVEEAPVSSSGLSHDVDGHMMQGDVDLVGMDVLVRSRATAARAMGLLMAAIPPPQLDSYDSHLLGGLSSPYASSQLTAAIVIDEYARNCADGKQAARFVAPLQAMIEQERPSHYRDLVSYVARVRAQSQQLINLFRDHGKVSHSKLPTLAVVVQGEPDAGPTAFSIANAEKVVGDDYDRLKKAMAPGQRLITLPQLSEARQVAVDAIDEAKAAKEARDARIRAAAACALVSMNSLPKKPSPLIKAIMDSIKTEENQLLQNRSAGTIARLVQLFTDSGRRGPAEKVVANLVKFSCVEVAETPEFPVHAHKTNVILSMQKEEDRVDHVDAAKFAREAKAARITRRGAKEALEILSQSFGAELLTRVPSLQAFMEGPLVKAFSGPLPEEARDPESTFGQEIVDALSIIRTMTPTLHADLHPFVMRQIPLVISALHSELSVFRYMAAKCLATVCSVMTVEAMTALVEKVLPSINNPVDLNFRQGAIEVIYHLIAVMGDSILPYVIFLIVPVLGRMSDSDNEIRLIATTSFATLVKLVPLEAGIPDPPGLSEELLRGRDRERTFIAQLLDPKKVESFHIPVAIKAELRSYQQEGVNWLNFLNKYHLHGILCDDMGLGKTLQTLCIVASDHHNRAEEFAKTGAPDVRKLPSLIVCPPTLSGHWQQEIKTYAPFLSVTAYVGPPAERKVLKDQLGQTDVVITSYDVCRNDVDLIEKFNWNYVVLDEGHLIKNPKAKISMAVKRLPSNHRLILTGTPIQNNVLELWSLFDFLMPGFLGAEKVFLDRFAKPIANSRYSKASSKEQEAGALAIEALHKQVLPFLLRRLKEEVLDDLPPKILQNYYCDLSDLQKKLFEDFTKKESQKIHDEAGRDDKEAKQHIFQALQYMRKLCNSPALVMKPGHKAYDDTQKFLSKQGTSLEDPAHAPKLTALRDLLVDCGIGVEGQESSDPLYTPIKPHRALVFCQMKEMLDMVQNTVLKAMLPSVSFLRLDGSVEANKRQDIVNKFNSDPSYDVLLLTTSVGGLGLNLTGADTVIFVEHDWNPQKDLQAMDRAHRIGQKKVVNVYRLITRGTLEEKILSLQRFKIDVASTVVNQQNAGLATMDTDQILDLFSLGESGPSLISDKPTGKDGLDGREEDMVDVETGDVRQPGKKAAWLDGLGELWDNSQYEESFDLDGFLKTMA</sequence>
<comment type="function">
    <text evidence="12">Regulates transcription in association with TATA binding protein (TBP). Removes TBP from the TATA box via its C-terminal ATPase activity. Both transcription activation and repression require its ATPase activity. Part of the NCT transcriptional regulatory complex that acts as a key regulator of ergosterol biosynthesis and the azole exporter cdr1B. The NCT complex binds the promoters of genes linked to azole susceptibility, and especially represses the expression of cdr1B transporter.</text>
</comment>
<dbReference type="SUPFAM" id="SSF48371">
    <property type="entry name" value="ARM repeat"/>
    <property type="match status" value="1"/>
</dbReference>
<dbReference type="InterPro" id="IPR027417">
    <property type="entry name" value="P-loop_NTPase"/>
</dbReference>
<feature type="domain" description="Helicase ATP-binding" evidence="18">
    <location>
        <begin position="1316"/>
        <end position="1489"/>
    </location>
</feature>
<keyword evidence="8" id="KW-0805">Transcription regulation</keyword>
<keyword evidence="5" id="KW-0378">Hydrolase</keyword>
<dbReference type="GO" id="GO:0016887">
    <property type="term" value="F:ATP hydrolysis activity"/>
    <property type="evidence" value="ECO:0007669"/>
    <property type="project" value="InterPro"/>
</dbReference>
<dbReference type="Pfam" id="PF00176">
    <property type="entry name" value="SNF2-rel_dom"/>
    <property type="match status" value="1"/>
</dbReference>
<dbReference type="InterPro" id="IPR014001">
    <property type="entry name" value="Helicase_ATP-bd"/>
</dbReference>
<dbReference type="PROSITE" id="PS51192">
    <property type="entry name" value="HELICASE_ATP_BIND_1"/>
    <property type="match status" value="1"/>
</dbReference>
<evidence type="ECO:0000256" key="9">
    <source>
        <dbReference type="ARBA" id="ARBA00023125"/>
    </source>
</evidence>
<evidence type="ECO:0000256" key="13">
    <source>
        <dbReference type="ARBA" id="ARBA00064550"/>
    </source>
</evidence>
<feature type="compositionally biased region" description="Basic and acidic residues" evidence="17">
    <location>
        <begin position="703"/>
        <end position="714"/>
    </location>
</feature>
<keyword evidence="4" id="KW-0547">Nucleotide-binding</keyword>
<dbReference type="InterPro" id="IPR038718">
    <property type="entry name" value="SNF2-like_sf"/>
</dbReference>
<dbReference type="InterPro" id="IPR016024">
    <property type="entry name" value="ARM-type_fold"/>
</dbReference>
<organism evidence="20 21">
    <name type="scientific">Schizothecium vesticola</name>
    <dbReference type="NCBI Taxonomy" id="314040"/>
    <lineage>
        <taxon>Eukaryota</taxon>
        <taxon>Fungi</taxon>
        <taxon>Dikarya</taxon>
        <taxon>Ascomycota</taxon>
        <taxon>Pezizomycotina</taxon>
        <taxon>Sordariomycetes</taxon>
        <taxon>Sordariomycetidae</taxon>
        <taxon>Sordariales</taxon>
        <taxon>Schizotheciaceae</taxon>
        <taxon>Schizothecium</taxon>
    </lineage>
</organism>
<dbReference type="CDD" id="cd18793">
    <property type="entry name" value="SF2_C_SNF"/>
    <property type="match status" value="1"/>
</dbReference>
<evidence type="ECO:0000256" key="15">
    <source>
        <dbReference type="ARBA" id="ARBA00081280"/>
    </source>
</evidence>
<dbReference type="InterPro" id="IPR022707">
    <property type="entry name" value="Mot1_central_dom"/>
</dbReference>
<evidence type="ECO:0000256" key="1">
    <source>
        <dbReference type="ARBA" id="ARBA00004123"/>
    </source>
</evidence>
<dbReference type="FunFam" id="3.40.50.10810:FF:000009">
    <property type="entry name" value="B-TFIID TATA-box-binding protein-associated factor 1"/>
    <property type="match status" value="1"/>
</dbReference>
<dbReference type="Proteomes" id="UP001172155">
    <property type="component" value="Unassembled WGS sequence"/>
</dbReference>
<keyword evidence="11" id="KW-0539">Nucleus</keyword>